<organism evidence="1 2">
    <name type="scientific">Persicimonas caeni</name>
    <dbReference type="NCBI Taxonomy" id="2292766"/>
    <lineage>
        <taxon>Bacteria</taxon>
        <taxon>Deltaproteobacteria</taxon>
        <taxon>Bradymonadales</taxon>
        <taxon>Bradymonadaceae</taxon>
        <taxon>Persicimonas</taxon>
    </lineage>
</organism>
<dbReference type="OrthoDB" id="9799036at2"/>
<evidence type="ECO:0000313" key="1">
    <source>
        <dbReference type="EMBL" id="QDG52823.1"/>
    </source>
</evidence>
<dbReference type="Proteomes" id="UP000315995">
    <property type="component" value="Chromosome"/>
</dbReference>
<dbReference type="EMBL" id="CP041186">
    <property type="protein sequence ID" value="QDG52823.1"/>
    <property type="molecule type" value="Genomic_DNA"/>
</dbReference>
<dbReference type="Pfam" id="PF13279">
    <property type="entry name" value="4HBT_2"/>
    <property type="match status" value="1"/>
</dbReference>
<proteinExistence type="predicted"/>
<sequence length="150" mass="16401">MTDTLQELLADYPVTATFPIAWGDMDAFQHVNNTRYFRYFEDARIAYFDEAGISGVSGMPSGIGPILASTSCRFKAPLTFPDTIAVGARVIELGEDRFTVEHAVASEKLGRIAAIGQALVVSFDYSAQTKAPVPDAWRQAIEKMEGRTFG</sequence>
<dbReference type="CDD" id="cd00586">
    <property type="entry name" value="4HBT"/>
    <property type="match status" value="1"/>
</dbReference>
<dbReference type="RefSeq" id="WP_141199284.1">
    <property type="nucleotide sequence ID" value="NZ_CP041186.1"/>
</dbReference>
<dbReference type="InterPro" id="IPR029069">
    <property type="entry name" value="HotDog_dom_sf"/>
</dbReference>
<dbReference type="InterPro" id="IPR050563">
    <property type="entry name" value="4-hydroxybenzoyl-CoA_TE"/>
</dbReference>
<accession>A0A4Y6PX46</accession>
<dbReference type="Gene3D" id="3.10.129.10">
    <property type="entry name" value="Hotdog Thioesterase"/>
    <property type="match status" value="1"/>
</dbReference>
<name>A0A4Y6PX46_PERCE</name>
<dbReference type="PANTHER" id="PTHR31793">
    <property type="entry name" value="4-HYDROXYBENZOYL-COA THIOESTERASE FAMILY MEMBER"/>
    <property type="match status" value="1"/>
</dbReference>
<protein>
    <submittedName>
        <fullName evidence="1">Acyl-CoA thioesterase</fullName>
    </submittedName>
</protein>
<dbReference type="PANTHER" id="PTHR31793:SF39">
    <property type="entry name" value="THIOESTERASE_THIOL ESTER DEHYDRASE-ISOMERASE"/>
    <property type="match status" value="1"/>
</dbReference>
<keyword evidence="2" id="KW-1185">Reference proteome</keyword>
<dbReference type="GO" id="GO:0047617">
    <property type="term" value="F:fatty acyl-CoA hydrolase activity"/>
    <property type="evidence" value="ECO:0007669"/>
    <property type="project" value="TreeGrafter"/>
</dbReference>
<dbReference type="AlphaFoldDB" id="A0A4Y6PX46"/>
<gene>
    <name evidence="1" type="ORF">FIV42_19355</name>
</gene>
<reference evidence="1 2" key="1">
    <citation type="submission" date="2019-06" db="EMBL/GenBank/DDBJ databases">
        <title>Persicimonas caeni gen. nov., sp. nov., a predatory bacterium isolated from solar saltern.</title>
        <authorList>
            <person name="Wang S."/>
        </authorList>
    </citation>
    <scope>NUCLEOTIDE SEQUENCE [LARGE SCALE GENOMIC DNA]</scope>
    <source>
        <strain evidence="1 2">YN101</strain>
    </source>
</reference>
<accession>A0A5B8Y7X5</accession>
<dbReference type="SUPFAM" id="SSF54637">
    <property type="entry name" value="Thioesterase/thiol ester dehydrase-isomerase"/>
    <property type="match status" value="1"/>
</dbReference>
<evidence type="ECO:0000313" key="2">
    <source>
        <dbReference type="Proteomes" id="UP000315995"/>
    </source>
</evidence>